<name>A0AAN9QIZ4_CANGL</name>
<protein>
    <submittedName>
        <fullName evidence="1">Uncharacterized protein</fullName>
    </submittedName>
</protein>
<reference evidence="1 2" key="1">
    <citation type="submission" date="2024-01" db="EMBL/GenBank/DDBJ databases">
        <title>The genomes of 5 underutilized Papilionoideae crops provide insights into root nodulation and disease resistanc.</title>
        <authorList>
            <person name="Jiang F."/>
        </authorList>
    </citation>
    <scope>NUCLEOTIDE SEQUENCE [LARGE SCALE GENOMIC DNA]</scope>
    <source>
        <strain evidence="1">LVBAO_FW01</strain>
        <tissue evidence="1">Leaves</tissue>
    </source>
</reference>
<accession>A0AAN9QIZ4</accession>
<evidence type="ECO:0000313" key="1">
    <source>
        <dbReference type="EMBL" id="KAK7337142.1"/>
    </source>
</evidence>
<dbReference type="Proteomes" id="UP001367508">
    <property type="component" value="Unassembled WGS sequence"/>
</dbReference>
<keyword evidence="2" id="KW-1185">Reference proteome</keyword>
<comment type="caution">
    <text evidence="1">The sequence shown here is derived from an EMBL/GenBank/DDBJ whole genome shotgun (WGS) entry which is preliminary data.</text>
</comment>
<evidence type="ECO:0000313" key="2">
    <source>
        <dbReference type="Proteomes" id="UP001367508"/>
    </source>
</evidence>
<dbReference type="EMBL" id="JAYMYQ010000004">
    <property type="protein sequence ID" value="KAK7337142.1"/>
    <property type="molecule type" value="Genomic_DNA"/>
</dbReference>
<gene>
    <name evidence="1" type="ORF">VNO77_17702</name>
</gene>
<organism evidence="1 2">
    <name type="scientific">Canavalia gladiata</name>
    <name type="common">Sword bean</name>
    <name type="synonym">Dolichos gladiatus</name>
    <dbReference type="NCBI Taxonomy" id="3824"/>
    <lineage>
        <taxon>Eukaryota</taxon>
        <taxon>Viridiplantae</taxon>
        <taxon>Streptophyta</taxon>
        <taxon>Embryophyta</taxon>
        <taxon>Tracheophyta</taxon>
        <taxon>Spermatophyta</taxon>
        <taxon>Magnoliopsida</taxon>
        <taxon>eudicotyledons</taxon>
        <taxon>Gunneridae</taxon>
        <taxon>Pentapetalae</taxon>
        <taxon>rosids</taxon>
        <taxon>fabids</taxon>
        <taxon>Fabales</taxon>
        <taxon>Fabaceae</taxon>
        <taxon>Papilionoideae</taxon>
        <taxon>50 kb inversion clade</taxon>
        <taxon>NPAAA clade</taxon>
        <taxon>indigoferoid/millettioid clade</taxon>
        <taxon>Phaseoleae</taxon>
        <taxon>Canavalia</taxon>
    </lineage>
</organism>
<dbReference type="AlphaFoldDB" id="A0AAN9QIZ4"/>
<sequence>MHPHPLDMSFYQLPAINLHTNRTVLHASKVAVIQDLLLLRFHKEETLSLLVASIVQFLKSAIAAERKENTHVFWKNFHRKSALLLNQTKKMSH</sequence>
<proteinExistence type="predicted"/>